<dbReference type="FunFam" id="1.10.418.10:FF:000075">
    <property type="entry name" value="Transgelin"/>
    <property type="match status" value="1"/>
</dbReference>
<organism evidence="2 3">
    <name type="scientific">Pristionchus mayeri</name>
    <dbReference type="NCBI Taxonomy" id="1317129"/>
    <lineage>
        <taxon>Eukaryota</taxon>
        <taxon>Metazoa</taxon>
        <taxon>Ecdysozoa</taxon>
        <taxon>Nematoda</taxon>
        <taxon>Chromadorea</taxon>
        <taxon>Rhabditida</taxon>
        <taxon>Rhabditina</taxon>
        <taxon>Diplogasteromorpha</taxon>
        <taxon>Diplogasteroidea</taxon>
        <taxon>Neodiplogasteridae</taxon>
        <taxon>Pristionchus</taxon>
    </lineage>
</organism>
<reference evidence="3" key="1">
    <citation type="submission" date="2022-10" db="EMBL/GenBank/DDBJ databases">
        <title>Genome assembly of Pristionchus species.</title>
        <authorList>
            <person name="Yoshida K."/>
            <person name="Sommer R.J."/>
        </authorList>
    </citation>
    <scope>NUCLEOTIDE SEQUENCE [LARGE SCALE GENOMIC DNA]</scope>
    <source>
        <strain evidence="3">RS5460</strain>
    </source>
</reference>
<dbReference type="PANTHER" id="PTHR47385:SF9">
    <property type="entry name" value="CALPONIN-HOMOLOGY (CH) DOMAIN-CONTAINING PROTEIN"/>
    <property type="match status" value="1"/>
</dbReference>
<dbReference type="SMART" id="SM00033">
    <property type="entry name" value="CH"/>
    <property type="match status" value="1"/>
</dbReference>
<comment type="caution">
    <text evidence="2">The sequence shown here is derived from an EMBL/GenBank/DDBJ whole genome shotgun (WGS) entry which is preliminary data.</text>
</comment>
<gene>
    <name evidence="2" type="ORF">PMAYCL1PPCAC_22613</name>
</gene>
<dbReference type="PRINTS" id="PR00888">
    <property type="entry name" value="SM22CALPONIN"/>
</dbReference>
<accession>A0AAN5CX27</accession>
<dbReference type="InterPro" id="IPR001715">
    <property type="entry name" value="CH_dom"/>
</dbReference>
<dbReference type="GO" id="GO:0015629">
    <property type="term" value="C:actin cytoskeleton"/>
    <property type="evidence" value="ECO:0007669"/>
    <property type="project" value="TreeGrafter"/>
</dbReference>
<dbReference type="PROSITE" id="PS50021">
    <property type="entry name" value="CH"/>
    <property type="match status" value="1"/>
</dbReference>
<keyword evidence="3" id="KW-1185">Reference proteome</keyword>
<dbReference type="EMBL" id="BTRK01000005">
    <property type="protein sequence ID" value="GMR52418.1"/>
    <property type="molecule type" value="Genomic_DNA"/>
</dbReference>
<dbReference type="AlphaFoldDB" id="A0AAN5CX27"/>
<dbReference type="SUPFAM" id="SSF47576">
    <property type="entry name" value="Calponin-homology domain, CH-domain"/>
    <property type="match status" value="1"/>
</dbReference>
<dbReference type="Proteomes" id="UP001328107">
    <property type="component" value="Unassembled WGS sequence"/>
</dbReference>
<evidence type="ECO:0000313" key="3">
    <source>
        <dbReference type="Proteomes" id="UP001328107"/>
    </source>
</evidence>
<dbReference type="GO" id="GO:0007015">
    <property type="term" value="P:actin filament organization"/>
    <property type="evidence" value="ECO:0007669"/>
    <property type="project" value="TreeGrafter"/>
</dbReference>
<evidence type="ECO:0000259" key="1">
    <source>
        <dbReference type="PROSITE" id="PS50021"/>
    </source>
</evidence>
<dbReference type="Gene3D" id="1.10.418.10">
    <property type="entry name" value="Calponin-like domain"/>
    <property type="match status" value="1"/>
</dbReference>
<dbReference type="InterPro" id="IPR003096">
    <property type="entry name" value="SM22_calponin"/>
</dbReference>
<evidence type="ECO:0000313" key="2">
    <source>
        <dbReference type="EMBL" id="GMR52418.1"/>
    </source>
</evidence>
<name>A0AAN5CX27_9BILA</name>
<dbReference type="GO" id="GO:0051015">
    <property type="term" value="F:actin filament binding"/>
    <property type="evidence" value="ECO:0007669"/>
    <property type="project" value="TreeGrafter"/>
</dbReference>
<dbReference type="InterPro" id="IPR050606">
    <property type="entry name" value="Calponin-like"/>
</dbReference>
<proteinExistence type="predicted"/>
<dbReference type="Pfam" id="PF00307">
    <property type="entry name" value="CH"/>
    <property type="match status" value="1"/>
</dbReference>
<feature type="domain" description="Calponin-homology (CH)" evidence="1">
    <location>
        <begin position="28"/>
        <end position="137"/>
    </location>
</feature>
<dbReference type="InterPro" id="IPR036872">
    <property type="entry name" value="CH_dom_sf"/>
</dbReference>
<dbReference type="PANTHER" id="PTHR47385">
    <property type="entry name" value="CALPONIN"/>
    <property type="match status" value="1"/>
</dbReference>
<protein>
    <recommendedName>
        <fullName evidence="1">Calponin-homology (CH) domain-containing protein</fullName>
    </recommendedName>
</protein>
<feature type="non-terminal residue" evidence="2">
    <location>
        <position position="1"/>
    </location>
</feature>
<sequence>RMSGDYHRPRPSGMAGAILDKQANKYNEEEASLLLQWIKDVTKEDINTSGDRQDLHALLKDGQLLCRLINALKAGTIKKIQKPISNFACLENINQFCTGARSLGVPDEETFQSVDLFEGRDLFSVTVTLRSLGKKVEKSMGIPAPKAVSKDKIFNA</sequence>